<gene>
    <name evidence="2" type="ORF">THITH_03965</name>
</gene>
<accession>W0DJY3</accession>
<dbReference type="Gene3D" id="3.40.1260.10">
    <property type="entry name" value="DsrEFH-like"/>
    <property type="match status" value="1"/>
</dbReference>
<dbReference type="EMBL" id="CP007029">
    <property type="protein sequence ID" value="AHE97557.1"/>
    <property type="molecule type" value="Genomic_DNA"/>
</dbReference>
<name>W0DJY3_9GAMM</name>
<dbReference type="SUPFAM" id="SSF75169">
    <property type="entry name" value="DsrEFH-like"/>
    <property type="match status" value="1"/>
</dbReference>
<dbReference type="Proteomes" id="UP000005289">
    <property type="component" value="Chromosome"/>
</dbReference>
<evidence type="ECO:0000313" key="2">
    <source>
        <dbReference type="EMBL" id="AHE97557.1"/>
    </source>
</evidence>
<keyword evidence="3" id="KW-1185">Reference proteome</keyword>
<evidence type="ECO:0008006" key="4">
    <source>
        <dbReference type="Google" id="ProtNLM"/>
    </source>
</evidence>
<organism evidence="2 3">
    <name type="scientific">Thioalkalivibrio paradoxus ARh 1</name>
    <dbReference type="NCBI Taxonomy" id="713585"/>
    <lineage>
        <taxon>Bacteria</taxon>
        <taxon>Pseudomonadati</taxon>
        <taxon>Pseudomonadota</taxon>
        <taxon>Gammaproteobacteria</taxon>
        <taxon>Chromatiales</taxon>
        <taxon>Ectothiorhodospiraceae</taxon>
        <taxon>Thioalkalivibrio</taxon>
    </lineage>
</organism>
<dbReference type="HOGENOM" id="CLU_130451_0_0_6"/>
<evidence type="ECO:0000256" key="1">
    <source>
        <dbReference type="SAM" id="SignalP"/>
    </source>
</evidence>
<proteinExistence type="predicted"/>
<protein>
    <recommendedName>
        <fullName evidence="4">DsrE family protein</fullName>
    </recommendedName>
</protein>
<dbReference type="Pfam" id="PF02635">
    <property type="entry name" value="DsrE"/>
    <property type="match status" value="1"/>
</dbReference>
<dbReference type="AlphaFoldDB" id="W0DJY3"/>
<feature type="chain" id="PRO_5004787060" description="DsrE family protein" evidence="1">
    <location>
        <begin position="26"/>
        <end position="166"/>
    </location>
</feature>
<sequence length="166" mass="17795">MTMISMTKRLLLVFGMALLPFALLAGPPDDAAALDGVGQGKVVFDINNSSASSLNLYLAVIRETYDDLVRQGVEPDIVLAFRGPAVTLVSTDRSRFDSADSDALDQIADYVADLEMLGVRMEGCGVATRLFEVDNNTLLAGIEPVGNTFVSLIGYQARGYAVIPIY</sequence>
<dbReference type="KEGG" id="tti:THITH_03965"/>
<reference evidence="2 3" key="1">
    <citation type="submission" date="2013-12" db="EMBL/GenBank/DDBJ databases">
        <authorList>
            <consortium name="DOE Joint Genome Institute"/>
            <person name="Muyzer G."/>
            <person name="Huntemann M."/>
            <person name="Han J."/>
            <person name="Chen A."/>
            <person name="Kyrpides N."/>
            <person name="Mavromatis K."/>
            <person name="Markowitz V."/>
            <person name="Palaniappan K."/>
            <person name="Ivanova N."/>
            <person name="Schaumberg A."/>
            <person name="Pati A."/>
            <person name="Liolios K."/>
            <person name="Nordberg H.P."/>
            <person name="Cantor M.N."/>
            <person name="Hua S.X."/>
            <person name="Woyke T."/>
        </authorList>
    </citation>
    <scope>NUCLEOTIDE SEQUENCE [LARGE SCALE GENOMIC DNA]</scope>
    <source>
        <strain evidence="2 3">ARh 1</strain>
    </source>
</reference>
<dbReference type="STRING" id="713585.THITH_03965"/>
<keyword evidence="1" id="KW-0732">Signal</keyword>
<dbReference type="InterPro" id="IPR003787">
    <property type="entry name" value="Sulphur_relay_DsrE/F-like"/>
</dbReference>
<dbReference type="InterPro" id="IPR027396">
    <property type="entry name" value="DsrEFH-like"/>
</dbReference>
<feature type="signal peptide" evidence="1">
    <location>
        <begin position="1"/>
        <end position="25"/>
    </location>
</feature>
<evidence type="ECO:0000313" key="3">
    <source>
        <dbReference type="Proteomes" id="UP000005289"/>
    </source>
</evidence>